<accession>A0AAW0BII7</accession>
<evidence type="ECO:0008006" key="4">
    <source>
        <dbReference type="Google" id="ProtNLM"/>
    </source>
</evidence>
<proteinExistence type="predicted"/>
<evidence type="ECO:0000313" key="3">
    <source>
        <dbReference type="Proteomes" id="UP001383192"/>
    </source>
</evidence>
<evidence type="ECO:0000313" key="2">
    <source>
        <dbReference type="EMBL" id="KAK7026125.1"/>
    </source>
</evidence>
<comment type="caution">
    <text evidence="2">The sequence shown here is derived from an EMBL/GenBank/DDBJ whole genome shotgun (WGS) entry which is preliminary data.</text>
</comment>
<dbReference type="AlphaFoldDB" id="A0AAW0BII7"/>
<protein>
    <recommendedName>
        <fullName evidence="4">F-box domain-containing protein</fullName>
    </recommendedName>
</protein>
<evidence type="ECO:0000256" key="1">
    <source>
        <dbReference type="SAM" id="Coils"/>
    </source>
</evidence>
<dbReference type="Proteomes" id="UP001383192">
    <property type="component" value="Unassembled WGS sequence"/>
</dbReference>
<sequence length="579" mass="67080">MECEAKHMEAITICERCNHKFVPNSKTQNHPAIPAEQIRYNRVPLEKDIPQNRIFLQEEEEELKRYEDEAVRLRSALEQLEVQRKTLEKKVEERRSWLSPIRRLPREILEEIFTFVSLHKYGHALQAFPVVRGSGVGLPDRTLRIHAPALDLSHVSHYWRWITNDFPRLWSSISVDVFELDEDIRPLVNHYLRKSKDYPLDIVISDSETPNRRGRCIQDHLGRHGLDITKMILWEHPRIERLQLEFDEDILSVACIQHISFPALDYFCNGMRVLQARAETKWFWDAIHDAPNLLSAATDYPLPRCMLPYERLRHLSITSNCETEQLLHILRICASLRSLECHELEPALMPWDETELVCAGVTPSHLHHLSIAPTCGPRDLNFLFEHLTAPSLASFEILDNYSEDLATEHDEPWSLRPFIDFLRRSRCKLVDLLLEVPSSSILDTEFLEVLEVCPTLSAIEVNVLGAKKGSDTLIYKVLQGLRPRENSQTMLVPVVEDFIMTEVDSSIDSETASNILDIIELRNAVGLRREDVWNVQLEFSNLAICETGEKRALEERMQRLSEDGVDCSIRWTLAEWPPT</sequence>
<dbReference type="EMBL" id="JAYKXP010000106">
    <property type="protein sequence ID" value="KAK7026125.1"/>
    <property type="molecule type" value="Genomic_DNA"/>
</dbReference>
<keyword evidence="1" id="KW-0175">Coiled coil</keyword>
<feature type="coiled-coil region" evidence="1">
    <location>
        <begin position="56"/>
        <end position="93"/>
    </location>
</feature>
<name>A0AAW0BII7_9AGAR</name>
<gene>
    <name evidence="2" type="ORF">VNI00_015700</name>
</gene>
<reference evidence="2 3" key="1">
    <citation type="submission" date="2024-01" db="EMBL/GenBank/DDBJ databases">
        <title>A draft genome for a cacao thread blight-causing isolate of Paramarasmius palmivorus.</title>
        <authorList>
            <person name="Baruah I.K."/>
            <person name="Bukari Y."/>
            <person name="Amoako-Attah I."/>
            <person name="Meinhardt L.W."/>
            <person name="Bailey B.A."/>
            <person name="Cohen S.P."/>
        </authorList>
    </citation>
    <scope>NUCLEOTIDE SEQUENCE [LARGE SCALE GENOMIC DNA]</scope>
    <source>
        <strain evidence="2 3">GH-12</strain>
    </source>
</reference>
<organism evidence="2 3">
    <name type="scientific">Paramarasmius palmivorus</name>
    <dbReference type="NCBI Taxonomy" id="297713"/>
    <lineage>
        <taxon>Eukaryota</taxon>
        <taxon>Fungi</taxon>
        <taxon>Dikarya</taxon>
        <taxon>Basidiomycota</taxon>
        <taxon>Agaricomycotina</taxon>
        <taxon>Agaricomycetes</taxon>
        <taxon>Agaricomycetidae</taxon>
        <taxon>Agaricales</taxon>
        <taxon>Marasmiineae</taxon>
        <taxon>Marasmiaceae</taxon>
        <taxon>Paramarasmius</taxon>
    </lineage>
</organism>
<keyword evidence="3" id="KW-1185">Reference proteome</keyword>